<dbReference type="GO" id="GO:0005777">
    <property type="term" value="C:peroxisome"/>
    <property type="evidence" value="ECO:0007669"/>
    <property type="project" value="UniProtKB-SubCell"/>
</dbReference>
<dbReference type="PANTHER" id="PTHR42808:SF3">
    <property type="entry name" value="HYDROXYSTEROID DEHYDROGENASE-LIKE PROTEIN 2"/>
    <property type="match status" value="1"/>
</dbReference>
<proteinExistence type="inferred from homology"/>
<evidence type="ECO:0000313" key="10">
    <source>
        <dbReference type="EMBL" id="KPM07366.1"/>
    </source>
</evidence>
<dbReference type="OrthoDB" id="5327538at2759"/>
<sequence length="362" mass="40113">MKMAKDGANVVIAAKTTEKHSKLEGTIFTAAKEVEDVGGKALPVKCDIRDEENVISAVNEAVKKFATEDTTMKKYDLMNQINTRGTYMTSKYCIEHLKKSSNPHILTLSPPLEMKPHWFGRHLAYTISKYGMSLCVLGLSDELKEFGIGVNALWPRTAIWTAAMNMLGGGQSEMANLCRNVDIMADSAYAILSKDSKTCTGNFFIDEEVLRNEGITDFSPYAIKQGSELLADFFIPEYLMKGLTVNFDQNPESSTSSASTSNDNDVAKVFEKIPSLLNDQMRKDLNASLVFVVSDRIFIIDTNSPEMLKLDVKEMPPHSDVTMITDNETFIKMSSGKLKSTNAFMAGKLKIKGNLSLAMKFN</sequence>
<dbReference type="VEuPathDB" id="VectorBase:SSCA006812"/>
<evidence type="ECO:0000256" key="7">
    <source>
        <dbReference type="ARBA" id="ARBA00023140"/>
    </source>
</evidence>
<dbReference type="Pfam" id="PF13561">
    <property type="entry name" value="adh_short_C2"/>
    <property type="match status" value="1"/>
</dbReference>
<dbReference type="InterPro" id="IPR002347">
    <property type="entry name" value="SDR_fam"/>
</dbReference>
<dbReference type="Gene3D" id="3.30.1050.10">
    <property type="entry name" value="SCP2 sterol-binding domain"/>
    <property type="match status" value="1"/>
</dbReference>
<dbReference type="InterPro" id="IPR036527">
    <property type="entry name" value="SCP2_sterol-bd_dom_sf"/>
</dbReference>
<organism evidence="10 11">
    <name type="scientific">Sarcoptes scabiei</name>
    <name type="common">Itch mite</name>
    <name type="synonym">Acarus scabiei</name>
    <dbReference type="NCBI Taxonomy" id="52283"/>
    <lineage>
        <taxon>Eukaryota</taxon>
        <taxon>Metazoa</taxon>
        <taxon>Ecdysozoa</taxon>
        <taxon>Arthropoda</taxon>
        <taxon>Chelicerata</taxon>
        <taxon>Arachnida</taxon>
        <taxon>Acari</taxon>
        <taxon>Acariformes</taxon>
        <taxon>Sarcoptiformes</taxon>
        <taxon>Astigmata</taxon>
        <taxon>Psoroptidia</taxon>
        <taxon>Sarcoptoidea</taxon>
        <taxon>Sarcoptidae</taxon>
        <taxon>Sarcoptinae</taxon>
        <taxon>Sarcoptes</taxon>
    </lineage>
</organism>
<dbReference type="EMBL" id="JXLN01011528">
    <property type="protein sequence ID" value="KPM07366.1"/>
    <property type="molecule type" value="Genomic_DNA"/>
</dbReference>
<dbReference type="SUPFAM" id="SSF55718">
    <property type="entry name" value="SCP-like"/>
    <property type="match status" value="1"/>
</dbReference>
<keyword evidence="7" id="KW-0576">Peroxisome</keyword>
<gene>
    <name evidence="10" type="ORF">QR98_0058580</name>
</gene>
<dbReference type="SUPFAM" id="SSF51735">
    <property type="entry name" value="NAD(P)-binding Rossmann-fold domains"/>
    <property type="match status" value="1"/>
</dbReference>
<dbReference type="InterPro" id="IPR003033">
    <property type="entry name" value="SCP2_sterol-bd_dom"/>
</dbReference>
<dbReference type="Proteomes" id="UP000616769">
    <property type="component" value="Unassembled WGS sequence"/>
</dbReference>
<evidence type="ECO:0000256" key="3">
    <source>
        <dbReference type="ARBA" id="ARBA00006484"/>
    </source>
</evidence>
<evidence type="ECO:0000256" key="8">
    <source>
        <dbReference type="ARBA" id="ARBA00040243"/>
    </source>
</evidence>
<comment type="similarity">
    <text evidence="3">Belongs to the short-chain dehydrogenases/reductases (SDR) family.</text>
</comment>
<accession>A0A132A8Q6</accession>
<evidence type="ECO:0000256" key="4">
    <source>
        <dbReference type="ARBA" id="ARBA00022857"/>
    </source>
</evidence>
<dbReference type="PANTHER" id="PTHR42808">
    <property type="entry name" value="HYDROXYSTEROID DEHYDROGENASE-LIKE PROTEIN 2"/>
    <property type="match status" value="1"/>
</dbReference>
<reference evidence="10 11" key="1">
    <citation type="journal article" date="2015" name="Parasit. Vectors">
        <title>Draft genome of the scabies mite.</title>
        <authorList>
            <person name="Rider S.D.Jr."/>
            <person name="Morgan M.S."/>
            <person name="Arlian L.G."/>
        </authorList>
    </citation>
    <scope>NUCLEOTIDE SEQUENCE [LARGE SCALE GENOMIC DNA]</scope>
    <source>
        <strain evidence="10">Arlian Lab</strain>
    </source>
</reference>
<comment type="caution">
    <text evidence="10">The sequence shown here is derived from an EMBL/GenBank/DDBJ whole genome shotgun (WGS) entry which is preliminary data.</text>
</comment>
<protein>
    <recommendedName>
        <fullName evidence="8">Hydroxysteroid dehydrogenase-like protein 2</fullName>
    </recommendedName>
</protein>
<dbReference type="Pfam" id="PF02036">
    <property type="entry name" value="SCP2"/>
    <property type="match status" value="1"/>
</dbReference>
<keyword evidence="5" id="KW-0560">Oxidoreductase</keyword>
<dbReference type="InterPro" id="IPR051935">
    <property type="entry name" value="HSDL2"/>
</dbReference>
<dbReference type="AlphaFoldDB" id="A0A132A8Q6"/>
<feature type="domain" description="SCP2" evidence="9">
    <location>
        <begin position="278"/>
        <end position="361"/>
    </location>
</feature>
<comment type="subcellular location">
    <subcellularLocation>
        <location evidence="1">Mitochondrion</location>
    </subcellularLocation>
    <subcellularLocation>
        <location evidence="2">Peroxisome</location>
    </subcellularLocation>
</comment>
<dbReference type="GO" id="GO:0005739">
    <property type="term" value="C:mitochondrion"/>
    <property type="evidence" value="ECO:0007669"/>
    <property type="project" value="UniProtKB-SubCell"/>
</dbReference>
<evidence type="ECO:0000256" key="6">
    <source>
        <dbReference type="ARBA" id="ARBA00023128"/>
    </source>
</evidence>
<evidence type="ECO:0000259" key="9">
    <source>
        <dbReference type="Pfam" id="PF02036"/>
    </source>
</evidence>
<dbReference type="GO" id="GO:0016491">
    <property type="term" value="F:oxidoreductase activity"/>
    <property type="evidence" value="ECO:0007669"/>
    <property type="project" value="UniProtKB-KW"/>
</dbReference>
<dbReference type="Gene3D" id="3.40.50.720">
    <property type="entry name" value="NAD(P)-binding Rossmann-like Domain"/>
    <property type="match status" value="1"/>
</dbReference>
<evidence type="ECO:0000256" key="5">
    <source>
        <dbReference type="ARBA" id="ARBA00023002"/>
    </source>
</evidence>
<keyword evidence="6" id="KW-0496">Mitochondrion</keyword>
<name>A0A132A8Q6_SARSC</name>
<evidence type="ECO:0000256" key="2">
    <source>
        <dbReference type="ARBA" id="ARBA00004275"/>
    </source>
</evidence>
<dbReference type="FunFam" id="3.40.50.720:FF:000301">
    <property type="entry name" value="Hydroxysteroid dehydrogenase like 2"/>
    <property type="match status" value="1"/>
</dbReference>
<dbReference type="InterPro" id="IPR036291">
    <property type="entry name" value="NAD(P)-bd_dom_sf"/>
</dbReference>
<evidence type="ECO:0000313" key="11">
    <source>
        <dbReference type="Proteomes" id="UP000616769"/>
    </source>
</evidence>
<evidence type="ECO:0000256" key="1">
    <source>
        <dbReference type="ARBA" id="ARBA00004173"/>
    </source>
</evidence>
<dbReference type="NCBIfam" id="NF006133">
    <property type="entry name" value="PRK08278.1"/>
    <property type="match status" value="1"/>
</dbReference>
<keyword evidence="4" id="KW-0521">NADP</keyword>